<sequence length="49" mass="6166">PSFLNRMQLNEYNEELQLAFKFHGWQYYSLNSMFYRREDIDLDKQKSRD</sequence>
<reference evidence="1" key="1">
    <citation type="submission" date="2022-08" db="EMBL/GenBank/DDBJ databases">
        <authorList>
            <person name="Kallberg Y."/>
            <person name="Tangrot J."/>
            <person name="Rosling A."/>
        </authorList>
    </citation>
    <scope>NUCLEOTIDE SEQUENCE</scope>
    <source>
        <strain evidence="1">Wild A</strain>
    </source>
</reference>
<dbReference type="Proteomes" id="UP001153678">
    <property type="component" value="Unassembled WGS sequence"/>
</dbReference>
<evidence type="ECO:0000313" key="2">
    <source>
        <dbReference type="Proteomes" id="UP001153678"/>
    </source>
</evidence>
<dbReference type="EMBL" id="CAMKVN010004683">
    <property type="protein sequence ID" value="CAI2187531.1"/>
    <property type="molecule type" value="Genomic_DNA"/>
</dbReference>
<dbReference type="AlphaFoldDB" id="A0A9W4T0Q7"/>
<proteinExistence type="predicted"/>
<accession>A0A9W4T0Q7</accession>
<organism evidence="1 2">
    <name type="scientific">Funneliformis geosporum</name>
    <dbReference type="NCBI Taxonomy" id="1117311"/>
    <lineage>
        <taxon>Eukaryota</taxon>
        <taxon>Fungi</taxon>
        <taxon>Fungi incertae sedis</taxon>
        <taxon>Mucoromycota</taxon>
        <taxon>Glomeromycotina</taxon>
        <taxon>Glomeromycetes</taxon>
        <taxon>Glomerales</taxon>
        <taxon>Glomeraceae</taxon>
        <taxon>Funneliformis</taxon>
    </lineage>
</organism>
<evidence type="ECO:0000313" key="1">
    <source>
        <dbReference type="EMBL" id="CAI2187531.1"/>
    </source>
</evidence>
<comment type="caution">
    <text evidence="1">The sequence shown here is derived from an EMBL/GenBank/DDBJ whole genome shotgun (WGS) entry which is preliminary data.</text>
</comment>
<protein>
    <submittedName>
        <fullName evidence="1">9651_t:CDS:1</fullName>
    </submittedName>
</protein>
<name>A0A9W4T0Q7_9GLOM</name>
<keyword evidence="2" id="KW-1185">Reference proteome</keyword>
<gene>
    <name evidence="1" type="ORF">FWILDA_LOCUS13127</name>
</gene>
<feature type="non-terminal residue" evidence="1">
    <location>
        <position position="1"/>
    </location>
</feature>